<organism evidence="1 2">
    <name type="scientific">Roseibium alexandrii</name>
    <dbReference type="NCBI Taxonomy" id="388408"/>
    <lineage>
        <taxon>Bacteria</taxon>
        <taxon>Pseudomonadati</taxon>
        <taxon>Pseudomonadota</taxon>
        <taxon>Alphaproteobacteria</taxon>
        <taxon>Hyphomicrobiales</taxon>
        <taxon>Stappiaceae</taxon>
        <taxon>Roseibium</taxon>
    </lineage>
</organism>
<dbReference type="STRING" id="388408.LAX5112_04907"/>
<dbReference type="EMBL" id="CXWD01000034">
    <property type="protein sequence ID" value="CTQ77429.1"/>
    <property type="molecule type" value="Genomic_DNA"/>
</dbReference>
<reference evidence="2" key="1">
    <citation type="submission" date="2015-07" db="EMBL/GenBank/DDBJ databases">
        <authorList>
            <person name="Rodrigo-Torres Lidia"/>
            <person name="Arahal R.David."/>
        </authorList>
    </citation>
    <scope>NUCLEOTIDE SEQUENCE [LARGE SCALE GENOMIC DNA]</scope>
    <source>
        <strain evidence="2">CECT 5112</strain>
    </source>
</reference>
<accession>A0A0M7ARA1</accession>
<protein>
    <recommendedName>
        <fullName evidence="3">YaaC-like protein</fullName>
    </recommendedName>
</protein>
<evidence type="ECO:0000313" key="1">
    <source>
        <dbReference type="EMBL" id="CTQ77429.1"/>
    </source>
</evidence>
<sequence>MDQEAWETLSIYESRDCIKDWYRVRHKRTLNATQAASINNSIAQARAYFEAATATPQSVKPLILYYGVTSLSRALVLMMDPRKSEEHLVGGHGLETVEWRQLLAQGPRKILDLPVRATSGLFHELMMATANRQTCWVIVANPDAPMRFKVNIDTPKFMDGQYAITLNDLVSRDHRFQKIYRLTTKRKPDVAPGQLSSGKNYVELMVEGDPFEPEVDVTDDDFKSNYGLEGLVGPVERRKEDRIFLPIEKMYARYSGNPFTIQQSVLPLVQKTDERRFVVLSAFNEGDRFSDLSRTFMISYFLGMLVRYFPSTWMALLRNENGDQAHPLIKAATKAVEHDFAKQACEVL</sequence>
<keyword evidence="2" id="KW-1185">Reference proteome</keyword>
<name>A0A0M7ARA1_9HYPH</name>
<dbReference type="InterPro" id="IPR026988">
    <property type="entry name" value="YaaC-like"/>
</dbReference>
<evidence type="ECO:0000313" key="2">
    <source>
        <dbReference type="Proteomes" id="UP000053235"/>
    </source>
</evidence>
<dbReference type="Pfam" id="PF14175">
    <property type="entry name" value="YaaC"/>
    <property type="match status" value="1"/>
</dbReference>
<dbReference type="OrthoDB" id="1419607at2"/>
<dbReference type="AlphaFoldDB" id="A0A0M7ARA1"/>
<dbReference type="RefSeq" id="WP_055674050.1">
    <property type="nucleotide sequence ID" value="NZ_CXWD01000034.1"/>
</dbReference>
<gene>
    <name evidence="1" type="ORF">LAX5112_04907</name>
</gene>
<dbReference type="Proteomes" id="UP000053235">
    <property type="component" value="Unassembled WGS sequence"/>
</dbReference>
<proteinExistence type="predicted"/>
<evidence type="ECO:0008006" key="3">
    <source>
        <dbReference type="Google" id="ProtNLM"/>
    </source>
</evidence>